<protein>
    <recommendedName>
        <fullName evidence="2">histidine kinase</fullName>
        <ecNumber evidence="2">2.7.13.3</ecNumber>
    </recommendedName>
</protein>
<evidence type="ECO:0000259" key="11">
    <source>
        <dbReference type="PROSITE" id="PS50109"/>
    </source>
</evidence>
<dbReference type="Gene3D" id="3.30.450.20">
    <property type="entry name" value="PAS domain"/>
    <property type="match status" value="2"/>
</dbReference>
<dbReference type="InterPro" id="IPR013767">
    <property type="entry name" value="PAS_fold"/>
</dbReference>
<evidence type="ECO:0000259" key="12">
    <source>
        <dbReference type="PROSITE" id="PS50112"/>
    </source>
</evidence>
<dbReference type="InterPro" id="IPR036097">
    <property type="entry name" value="HisK_dim/P_sf"/>
</dbReference>
<feature type="signal peptide" evidence="10">
    <location>
        <begin position="1"/>
        <end position="28"/>
    </location>
</feature>
<comment type="caution">
    <text evidence="14">The sequence shown here is derived from an EMBL/GenBank/DDBJ whole genome shotgun (WGS) entry which is preliminary data.</text>
</comment>
<dbReference type="SUPFAM" id="SSF55785">
    <property type="entry name" value="PYP-like sensor domain (PAS domain)"/>
    <property type="match status" value="2"/>
</dbReference>
<evidence type="ECO:0000256" key="1">
    <source>
        <dbReference type="ARBA" id="ARBA00000085"/>
    </source>
</evidence>
<dbReference type="SMART" id="SM00091">
    <property type="entry name" value="PAS"/>
    <property type="match status" value="2"/>
</dbReference>
<dbReference type="CDD" id="cd00082">
    <property type="entry name" value="HisKA"/>
    <property type="match status" value="1"/>
</dbReference>
<dbReference type="SMART" id="SM00086">
    <property type="entry name" value="PAC"/>
    <property type="match status" value="2"/>
</dbReference>
<feature type="domain" description="PAC" evidence="13">
    <location>
        <begin position="586"/>
        <end position="639"/>
    </location>
</feature>
<gene>
    <name evidence="14" type="ORF">RAE19_07325</name>
</gene>
<dbReference type="NCBIfam" id="TIGR00229">
    <property type="entry name" value="sensory_box"/>
    <property type="match status" value="2"/>
</dbReference>
<keyword evidence="15" id="KW-1185">Reference proteome</keyword>
<dbReference type="Pfam" id="PF02518">
    <property type="entry name" value="HATPase_c"/>
    <property type="match status" value="1"/>
</dbReference>
<dbReference type="PROSITE" id="PS50113">
    <property type="entry name" value="PAC"/>
    <property type="match status" value="2"/>
</dbReference>
<dbReference type="SUPFAM" id="SSF55874">
    <property type="entry name" value="ATPase domain of HSP90 chaperone/DNA topoisomerase II/histidine kinase"/>
    <property type="match status" value="1"/>
</dbReference>
<keyword evidence="7" id="KW-0067">ATP-binding</keyword>
<dbReference type="Gene3D" id="3.30.565.10">
    <property type="entry name" value="Histidine kinase-like ATPase, C-terminal domain"/>
    <property type="match status" value="1"/>
</dbReference>
<dbReference type="EMBL" id="JAVBIK010000001">
    <property type="protein sequence ID" value="MDT7518516.1"/>
    <property type="molecule type" value="Genomic_DNA"/>
</dbReference>
<dbReference type="PROSITE" id="PS50109">
    <property type="entry name" value="HIS_KIN"/>
    <property type="match status" value="1"/>
</dbReference>
<evidence type="ECO:0000256" key="4">
    <source>
        <dbReference type="ARBA" id="ARBA00022679"/>
    </source>
</evidence>
<dbReference type="Pfam" id="PF00989">
    <property type="entry name" value="PAS"/>
    <property type="match status" value="1"/>
</dbReference>
<dbReference type="Pfam" id="PF13188">
    <property type="entry name" value="PAS_8"/>
    <property type="match status" value="1"/>
</dbReference>
<feature type="domain" description="Histidine kinase" evidence="11">
    <location>
        <begin position="677"/>
        <end position="908"/>
    </location>
</feature>
<keyword evidence="9" id="KW-0472">Membrane</keyword>
<dbReference type="InterPro" id="IPR005467">
    <property type="entry name" value="His_kinase_dom"/>
</dbReference>
<dbReference type="InterPro" id="IPR036890">
    <property type="entry name" value="HATPase_C_sf"/>
</dbReference>
<evidence type="ECO:0000256" key="5">
    <source>
        <dbReference type="ARBA" id="ARBA00022741"/>
    </source>
</evidence>
<feature type="transmembrane region" description="Helical" evidence="9">
    <location>
        <begin position="345"/>
        <end position="367"/>
    </location>
</feature>
<evidence type="ECO:0000313" key="14">
    <source>
        <dbReference type="EMBL" id="MDT7518516.1"/>
    </source>
</evidence>
<dbReference type="PANTHER" id="PTHR43065">
    <property type="entry name" value="SENSOR HISTIDINE KINASE"/>
    <property type="match status" value="1"/>
</dbReference>
<dbReference type="PANTHER" id="PTHR43065:SF47">
    <property type="match status" value="1"/>
</dbReference>
<keyword evidence="8" id="KW-0902">Two-component regulatory system</keyword>
<sequence length="925" mass="100811">MQFQRAAFYKRVLWLMAWLWCVASPALAGDGTRVLMLVSYHPGMAWSDAQLAGVRTALEGVAPPIDLQIEYLDTKRVAPSDKHFRLVEAVLMSKIGASAPALILASDDDALDLALQLRKRHYPQVPVLFSGVAISRSEALARETRIGGVFDDVNVGSSLMVVLRMLPATRRIVVVHDQSRTSLAQVETLREGLAAQPRLEVEYLTDIPAAAVQARLAQLGPQDLVFALPFNRDANGALFSHEEAADLWASASRAPVAVTRDVAMRPGILGGFLVSGLAQGQAMGELAKQLISGSAPQPLPMKAAPVQATFDYPQLQRWGIDPDLLPPDVVVLNPPPNPLEDLRPYLVWLAALFGSLLIIIGLLLYGIRSRQIAARALQQSEKNYRDLFDHSPDGILIQALPAGHTVEVNPRFLGMFGYTAIEARQLQFKDLRVEAGAAPLTPTQATEAQLRRKDGSVFWAEVSAIELQVGTSNRAVINLRDITDRKRAESLAQEMEHRIRQIYENLPVAVFAIDAQHRVTFWNPQMTRLTGVKAQDVVGTTDSWRGIYPSKRPCLLDVLVDGTKADDITRFFGDNLRASTHVPGALEGEGYFTNADQTQGMWGRFCASPLRDADGRITGAIETMIDITPLKLIQTDLETLNRELEARVETRNAELQRAMGQLLQSEKLAALGSLVAGMAHELNTPIGNVLAVASTLTEDAASFSQKLLSGSARRGDVEKGALRLQEASVLIERNAGRAAKLISDFKEVAVDQTSSRRRHFSLLEVMQEILHTTQPLFKGKGHTVTLDIPPDLELDSYPGPLEQIMTNLLANSVHHAFAADVAGAMVIRAESQGEQILLHYRDNGCGIPAANLAHIFEPFYTTKLGKGGSGLGMYLVYNLVSNVLGGRIQVQSPPGEGTWVDITIPRTAPDVATNPLAKGVSQPGF</sequence>
<dbReference type="InterPro" id="IPR003661">
    <property type="entry name" value="HisK_dim/P_dom"/>
</dbReference>
<evidence type="ECO:0000256" key="7">
    <source>
        <dbReference type="ARBA" id="ARBA00022840"/>
    </source>
</evidence>
<proteinExistence type="predicted"/>
<dbReference type="Proteomes" id="UP001321700">
    <property type="component" value="Unassembled WGS sequence"/>
</dbReference>
<evidence type="ECO:0000256" key="6">
    <source>
        <dbReference type="ARBA" id="ARBA00022777"/>
    </source>
</evidence>
<dbReference type="SUPFAM" id="SSF47384">
    <property type="entry name" value="Homodimeric domain of signal transducing histidine kinase"/>
    <property type="match status" value="1"/>
</dbReference>
<evidence type="ECO:0000256" key="10">
    <source>
        <dbReference type="SAM" id="SignalP"/>
    </source>
</evidence>
<dbReference type="CDD" id="cd00130">
    <property type="entry name" value="PAS"/>
    <property type="match status" value="2"/>
</dbReference>
<dbReference type="InterPro" id="IPR004358">
    <property type="entry name" value="Sig_transdc_His_kin-like_C"/>
</dbReference>
<dbReference type="InterPro" id="IPR035965">
    <property type="entry name" value="PAS-like_dom_sf"/>
</dbReference>
<accession>A0ABU3KL51</accession>
<evidence type="ECO:0000256" key="8">
    <source>
        <dbReference type="ARBA" id="ARBA00023012"/>
    </source>
</evidence>
<dbReference type="SMART" id="SM00387">
    <property type="entry name" value="HATPase_c"/>
    <property type="match status" value="1"/>
</dbReference>
<dbReference type="InterPro" id="IPR000700">
    <property type="entry name" value="PAS-assoc_C"/>
</dbReference>
<dbReference type="Gene3D" id="1.10.287.130">
    <property type="match status" value="1"/>
</dbReference>
<dbReference type="CDD" id="cd00075">
    <property type="entry name" value="HATPase"/>
    <property type="match status" value="1"/>
</dbReference>
<evidence type="ECO:0000256" key="2">
    <source>
        <dbReference type="ARBA" id="ARBA00012438"/>
    </source>
</evidence>
<evidence type="ECO:0000256" key="3">
    <source>
        <dbReference type="ARBA" id="ARBA00022553"/>
    </source>
</evidence>
<keyword evidence="4" id="KW-0808">Transferase</keyword>
<feature type="domain" description="PAC" evidence="13">
    <location>
        <begin position="444"/>
        <end position="494"/>
    </location>
</feature>
<dbReference type="SMART" id="SM00388">
    <property type="entry name" value="HisKA"/>
    <property type="match status" value="1"/>
</dbReference>
<keyword evidence="10" id="KW-0732">Signal</keyword>
<keyword evidence="9" id="KW-0812">Transmembrane</keyword>
<dbReference type="PRINTS" id="PR00344">
    <property type="entry name" value="BCTRLSENSOR"/>
</dbReference>
<dbReference type="PROSITE" id="PS50112">
    <property type="entry name" value="PAS"/>
    <property type="match status" value="1"/>
</dbReference>
<evidence type="ECO:0000259" key="13">
    <source>
        <dbReference type="PROSITE" id="PS50113"/>
    </source>
</evidence>
<dbReference type="RefSeq" id="WP_313874271.1">
    <property type="nucleotide sequence ID" value="NZ_JAVBIK010000001.1"/>
</dbReference>
<comment type="catalytic activity">
    <reaction evidence="1">
        <text>ATP + protein L-histidine = ADP + protein N-phospho-L-histidine.</text>
        <dbReference type="EC" id="2.7.13.3"/>
    </reaction>
</comment>
<dbReference type="EC" id="2.7.13.3" evidence="2"/>
<dbReference type="InterPro" id="IPR000014">
    <property type="entry name" value="PAS"/>
</dbReference>
<evidence type="ECO:0000256" key="9">
    <source>
        <dbReference type="SAM" id="Phobius"/>
    </source>
</evidence>
<name>A0ABU3KL51_9BURK</name>
<reference evidence="14 15" key="1">
    <citation type="submission" date="2023-08" db="EMBL/GenBank/DDBJ databases">
        <title>Rhodoferax potami sp. nov. and Rhodoferax mekongensis sp. nov., isolated from the Mekong River in Thailand.</title>
        <authorList>
            <person name="Kitikhun S."/>
            <person name="Charoenyingcharoen P."/>
            <person name="Siriarchawattana P."/>
            <person name="Likhitrattanapisal S."/>
            <person name="Nilsakha T."/>
            <person name="Chanpet A."/>
            <person name="Rattanawaree P."/>
            <person name="Ingsriswang S."/>
        </authorList>
    </citation>
    <scope>NUCLEOTIDE SEQUENCE [LARGE SCALE GENOMIC DNA]</scope>
    <source>
        <strain evidence="14 15">TBRC 17660</strain>
    </source>
</reference>
<evidence type="ECO:0000313" key="15">
    <source>
        <dbReference type="Proteomes" id="UP001321700"/>
    </source>
</evidence>
<feature type="domain" description="PAS" evidence="12">
    <location>
        <begin position="495"/>
        <end position="566"/>
    </location>
</feature>
<keyword evidence="9" id="KW-1133">Transmembrane helix</keyword>
<keyword evidence="3" id="KW-0597">Phosphoprotein</keyword>
<organism evidence="14 15">
    <name type="scientific">Rhodoferax potami</name>
    <dbReference type="NCBI Taxonomy" id="3068338"/>
    <lineage>
        <taxon>Bacteria</taxon>
        <taxon>Pseudomonadati</taxon>
        <taxon>Pseudomonadota</taxon>
        <taxon>Betaproteobacteria</taxon>
        <taxon>Burkholderiales</taxon>
        <taxon>Comamonadaceae</taxon>
        <taxon>Rhodoferax</taxon>
    </lineage>
</organism>
<feature type="chain" id="PRO_5045371723" description="histidine kinase" evidence="10">
    <location>
        <begin position="29"/>
        <end position="925"/>
    </location>
</feature>
<dbReference type="InterPro" id="IPR001610">
    <property type="entry name" value="PAC"/>
</dbReference>
<dbReference type="InterPro" id="IPR003594">
    <property type="entry name" value="HATPase_dom"/>
</dbReference>
<keyword evidence="6" id="KW-0418">Kinase</keyword>
<keyword evidence="5" id="KW-0547">Nucleotide-binding</keyword>